<keyword evidence="2" id="KW-1185">Reference proteome</keyword>
<evidence type="ECO:0000313" key="2">
    <source>
        <dbReference type="Proteomes" id="UP000831796"/>
    </source>
</evidence>
<evidence type="ECO:0008006" key="3">
    <source>
        <dbReference type="Google" id="ProtNLM"/>
    </source>
</evidence>
<dbReference type="RefSeq" id="WP_244675501.1">
    <property type="nucleotide sequence ID" value="NZ_CP095046.1"/>
</dbReference>
<protein>
    <recommendedName>
        <fullName evidence="3">Outer membrane protein beta-barrel domain-containing protein</fullName>
    </recommendedName>
</protein>
<dbReference type="KEGG" id="hcu:MUN79_26660"/>
<sequence length="173" mass="19246">MCLPQTVGKKAAKRGSFDFGLVAGLSVYDQFIMGKGNNTSDYDQVYEGKSTLKAGLEAVYTPGFKGAPFTVRAALVYEPGRTFTSERSFYPQAAVNKKALMELDYAVLSAMVRYRIGQHRLRPYLEGGLSLNMLVRVKQDYVTYTTTGNNTYYTNELLGSHFDLTYGGKPELE</sequence>
<dbReference type="Proteomes" id="UP000831796">
    <property type="component" value="Chromosome"/>
</dbReference>
<accession>A0A8T9Q305</accession>
<reference evidence="1" key="1">
    <citation type="submission" date="2022-04" db="EMBL/GenBank/DDBJ databases">
        <title>Hymenobacter sp. isolated from the air.</title>
        <authorList>
            <person name="Won M."/>
            <person name="Lee C.-M."/>
            <person name="Woen H.-Y."/>
            <person name="Kwon S.-W."/>
        </authorList>
    </citation>
    <scope>NUCLEOTIDE SEQUENCE</scope>
    <source>
        <strain evidence="1">5116S-3</strain>
    </source>
</reference>
<organism evidence="1 2">
    <name type="scientific">Hymenobacter cellulosilyticus</name>
    <dbReference type="NCBI Taxonomy" id="2932248"/>
    <lineage>
        <taxon>Bacteria</taxon>
        <taxon>Pseudomonadati</taxon>
        <taxon>Bacteroidota</taxon>
        <taxon>Cytophagia</taxon>
        <taxon>Cytophagales</taxon>
        <taxon>Hymenobacteraceae</taxon>
        <taxon>Hymenobacter</taxon>
    </lineage>
</organism>
<gene>
    <name evidence="1" type="ORF">MUN79_26660</name>
</gene>
<dbReference type="EMBL" id="CP095046">
    <property type="protein sequence ID" value="UOQ72106.1"/>
    <property type="molecule type" value="Genomic_DNA"/>
</dbReference>
<name>A0A8T9Q305_9BACT</name>
<proteinExistence type="predicted"/>
<evidence type="ECO:0000313" key="1">
    <source>
        <dbReference type="EMBL" id="UOQ72106.1"/>
    </source>
</evidence>
<dbReference type="AlphaFoldDB" id="A0A8T9Q305"/>